<evidence type="ECO:0000313" key="8">
    <source>
        <dbReference type="Proteomes" id="UP000195729"/>
    </source>
</evidence>
<dbReference type="EMBL" id="CP015579">
    <property type="protein sequence ID" value="ARU92783.1"/>
    <property type="molecule type" value="Genomic_DNA"/>
</dbReference>
<keyword evidence="8" id="KW-1185">Reference proteome</keyword>
<dbReference type="PROSITE" id="PS50931">
    <property type="entry name" value="HTH_LYSR"/>
    <property type="match status" value="1"/>
</dbReference>
<dbReference type="Gene3D" id="1.10.10.10">
    <property type="entry name" value="Winged helix-like DNA-binding domain superfamily/Winged helix DNA-binding domain"/>
    <property type="match status" value="1"/>
</dbReference>
<dbReference type="AlphaFoldDB" id="A0A1Y0L453"/>
<dbReference type="Proteomes" id="UP000195729">
    <property type="component" value="Chromosome"/>
</dbReference>
<organism evidence="6 9">
    <name type="scientific">Tatumella citrea</name>
    <name type="common">Pantoea citrea</name>
    <dbReference type="NCBI Taxonomy" id="53336"/>
    <lineage>
        <taxon>Bacteria</taxon>
        <taxon>Pseudomonadati</taxon>
        <taxon>Pseudomonadota</taxon>
        <taxon>Gammaproteobacteria</taxon>
        <taxon>Enterobacterales</taxon>
        <taxon>Erwiniaceae</taxon>
        <taxon>Tatumella</taxon>
    </lineage>
</organism>
<name>A0A1Y0L453_TATCI</name>
<evidence type="ECO:0000313" key="6">
    <source>
        <dbReference type="EMBL" id="ARU92783.1"/>
    </source>
</evidence>
<evidence type="ECO:0000256" key="3">
    <source>
        <dbReference type="ARBA" id="ARBA00023125"/>
    </source>
</evidence>
<keyword evidence="4" id="KW-0804">Transcription</keyword>
<comment type="similarity">
    <text evidence="1">Belongs to the LysR transcriptional regulatory family.</text>
</comment>
<evidence type="ECO:0000256" key="1">
    <source>
        <dbReference type="ARBA" id="ARBA00009437"/>
    </source>
</evidence>
<reference evidence="8 9" key="1">
    <citation type="submission" date="2016-05" db="EMBL/GenBank/DDBJ databases">
        <title>Complete genome sequence of two 2,5-diketo-D-glunonic acid producing strain Tatumella citrea.</title>
        <authorList>
            <person name="Duan C."/>
            <person name="Yang J."/>
            <person name="Yang S."/>
        </authorList>
    </citation>
    <scope>NUCLEOTIDE SEQUENCE [LARGE SCALE GENOMIC DNA]</scope>
    <source>
        <strain evidence="7 8">ATCC 39140</strain>
        <strain evidence="6 9">DSM 13699</strain>
    </source>
</reference>
<feature type="domain" description="HTH lysR-type" evidence="5">
    <location>
        <begin position="1"/>
        <end position="61"/>
    </location>
</feature>
<sequence>MIRATIDQLLIFVTIAEYGSLAAAARALHKAPSAVTFSIQSLEDLLGVTLIDRSGYRAVLSQEARELLPRAERLLRDLTLLQQKARSLSAGLETEIGFCIDSMYPVERISGTLQRFAEKYLGVNLNIMVSTSARAEKMIRSGEAAAGLLVDFTSAVEDVLLVPVEPVRLVAVCAPQHPLAQMNGLLSADDVRDYRQIVLSDGEREFEDWGHRGVTSLDLWRVTNLHTKKALLLAGLGWGSLPLHMAEQEISDGRLYRLGLAEWGIRSGSPELPAVLARKKDIIPGEATQCLLELITGLQVTIP</sequence>
<protein>
    <recommendedName>
        <fullName evidence="5">HTH lysR-type domain-containing protein</fullName>
    </recommendedName>
</protein>
<accession>A0A1Y0L453</accession>
<keyword evidence="2" id="KW-0805">Transcription regulation</keyword>
<dbReference type="InterPro" id="IPR000847">
    <property type="entry name" value="LysR_HTH_N"/>
</dbReference>
<evidence type="ECO:0000313" key="7">
    <source>
        <dbReference type="EMBL" id="ARU96821.1"/>
    </source>
</evidence>
<dbReference type="Gene3D" id="3.40.190.290">
    <property type="match status" value="1"/>
</dbReference>
<dbReference type="EMBL" id="CP015581">
    <property type="protein sequence ID" value="ARU96821.1"/>
    <property type="molecule type" value="Genomic_DNA"/>
</dbReference>
<evidence type="ECO:0000259" key="5">
    <source>
        <dbReference type="PROSITE" id="PS50931"/>
    </source>
</evidence>
<keyword evidence="3" id="KW-0238">DNA-binding</keyword>
<gene>
    <name evidence="6" type="ORF">A7K98_02625</name>
    <name evidence="7" type="ORF">A7K99_02625</name>
</gene>
<dbReference type="GO" id="GO:0003700">
    <property type="term" value="F:DNA-binding transcription factor activity"/>
    <property type="evidence" value="ECO:0007669"/>
    <property type="project" value="InterPro"/>
</dbReference>
<dbReference type="InterPro" id="IPR005119">
    <property type="entry name" value="LysR_subst-bd"/>
</dbReference>
<dbReference type="RefSeq" id="WP_169715404.1">
    <property type="nucleotide sequence ID" value="NZ_CP015579.1"/>
</dbReference>
<dbReference type="PANTHER" id="PTHR30126:SF91">
    <property type="entry name" value="LYSR FAMILY TRANSCRIPTIONAL REGULATOR"/>
    <property type="match status" value="1"/>
</dbReference>
<evidence type="ECO:0000313" key="9">
    <source>
        <dbReference type="Proteomes" id="UP000195814"/>
    </source>
</evidence>
<proteinExistence type="inferred from homology"/>
<evidence type="ECO:0000256" key="4">
    <source>
        <dbReference type="ARBA" id="ARBA00023163"/>
    </source>
</evidence>
<dbReference type="InterPro" id="IPR036388">
    <property type="entry name" value="WH-like_DNA-bd_sf"/>
</dbReference>
<dbReference type="Pfam" id="PF00126">
    <property type="entry name" value="HTH_1"/>
    <property type="match status" value="1"/>
</dbReference>
<dbReference type="PANTHER" id="PTHR30126">
    <property type="entry name" value="HTH-TYPE TRANSCRIPTIONAL REGULATOR"/>
    <property type="match status" value="1"/>
</dbReference>
<dbReference type="InterPro" id="IPR036390">
    <property type="entry name" value="WH_DNA-bd_sf"/>
</dbReference>
<dbReference type="KEGG" id="tci:A7K98_02625"/>
<dbReference type="SUPFAM" id="SSF53850">
    <property type="entry name" value="Periplasmic binding protein-like II"/>
    <property type="match status" value="1"/>
</dbReference>
<dbReference type="Pfam" id="PF03466">
    <property type="entry name" value="LysR_substrate"/>
    <property type="match status" value="1"/>
</dbReference>
<dbReference type="GO" id="GO:0000976">
    <property type="term" value="F:transcription cis-regulatory region binding"/>
    <property type="evidence" value="ECO:0007669"/>
    <property type="project" value="TreeGrafter"/>
</dbReference>
<dbReference type="Proteomes" id="UP000195814">
    <property type="component" value="Chromosome"/>
</dbReference>
<dbReference type="SUPFAM" id="SSF46785">
    <property type="entry name" value="Winged helix' DNA-binding domain"/>
    <property type="match status" value="1"/>
</dbReference>
<evidence type="ECO:0000256" key="2">
    <source>
        <dbReference type="ARBA" id="ARBA00023015"/>
    </source>
</evidence>